<protein>
    <submittedName>
        <fullName evidence="3">BA75_00728T0</fullName>
    </submittedName>
</protein>
<proteinExistence type="predicted"/>
<keyword evidence="1" id="KW-0175">Coiled coil</keyword>
<dbReference type="AlphaFoldDB" id="A0A1B2J5W3"/>
<keyword evidence="4" id="KW-1185">Reference proteome</keyword>
<evidence type="ECO:0000256" key="1">
    <source>
        <dbReference type="SAM" id="Coils"/>
    </source>
</evidence>
<evidence type="ECO:0000313" key="4">
    <source>
        <dbReference type="Proteomes" id="UP000094565"/>
    </source>
</evidence>
<feature type="coiled-coil region" evidence="1">
    <location>
        <begin position="204"/>
        <end position="231"/>
    </location>
</feature>
<evidence type="ECO:0000313" key="3">
    <source>
        <dbReference type="EMBL" id="ANZ73357.1"/>
    </source>
</evidence>
<dbReference type="Proteomes" id="UP000094565">
    <property type="component" value="Chromosome 1"/>
</dbReference>
<feature type="compositionally biased region" description="Low complexity" evidence="2">
    <location>
        <begin position="25"/>
        <end position="36"/>
    </location>
</feature>
<gene>
    <name evidence="3" type="ORF">ATY40_BA7500728</name>
</gene>
<dbReference type="OrthoDB" id="10319456at2759"/>
<reference evidence="3 4" key="1">
    <citation type="submission" date="2016-02" db="EMBL/GenBank/DDBJ databases">
        <title>Comparative genomic and transcriptomic foundation for Pichia pastoris.</title>
        <authorList>
            <person name="Love K.R."/>
            <person name="Shah K.A."/>
            <person name="Whittaker C.A."/>
            <person name="Wu J."/>
            <person name="Bartlett M.C."/>
            <person name="Ma D."/>
            <person name="Leeson R.L."/>
            <person name="Priest M."/>
            <person name="Young S.K."/>
            <person name="Love J.C."/>
        </authorList>
    </citation>
    <scope>NUCLEOTIDE SEQUENCE [LARGE SCALE GENOMIC DNA]</scope>
    <source>
        <strain evidence="3 4">ATCC 28485</strain>
    </source>
</reference>
<sequence length="245" mass="28510">MGDVNDLPSLNKALEVDLDSDPISISDQSIDIESPSTNNNKRSSPIIMGDPEVCFRNRFEFNYSEPVRYHVYHSSSRSFNLEEELNDCRPKHLSIAEQAAFQDGSSGESSKRPFLDVVPFDVYASPHFQGKRSIWKKLRKLLRKKENPKIHVLNQYKFPMITADYDESASKTVTFDPDVIVRETWSTKNYTRVDPMLREKLADIINSPEQIEQIQNELNELKNEMDIHIQSRYNTQYFDKESRLI</sequence>
<feature type="region of interest" description="Disordered" evidence="2">
    <location>
        <begin position="25"/>
        <end position="45"/>
    </location>
</feature>
<name>A0A1B2J5W3_PICPA</name>
<evidence type="ECO:0000256" key="2">
    <source>
        <dbReference type="SAM" id="MobiDB-lite"/>
    </source>
</evidence>
<accession>A0A1B2J5W3</accession>
<dbReference type="EMBL" id="CP014584">
    <property type="protein sequence ID" value="ANZ73357.1"/>
    <property type="molecule type" value="Genomic_DNA"/>
</dbReference>
<organism evidence="3 4">
    <name type="scientific">Komagataella pastoris</name>
    <name type="common">Yeast</name>
    <name type="synonym">Pichia pastoris</name>
    <dbReference type="NCBI Taxonomy" id="4922"/>
    <lineage>
        <taxon>Eukaryota</taxon>
        <taxon>Fungi</taxon>
        <taxon>Dikarya</taxon>
        <taxon>Ascomycota</taxon>
        <taxon>Saccharomycotina</taxon>
        <taxon>Pichiomycetes</taxon>
        <taxon>Pichiales</taxon>
        <taxon>Pichiaceae</taxon>
        <taxon>Komagataella</taxon>
    </lineage>
</organism>